<dbReference type="Pfam" id="PF07715">
    <property type="entry name" value="Plug"/>
    <property type="match status" value="1"/>
</dbReference>
<dbReference type="AlphaFoldDB" id="W0EYX7"/>
<dbReference type="Proteomes" id="UP000003586">
    <property type="component" value="Chromosome"/>
</dbReference>
<keyword evidence="7" id="KW-1185">Reference proteome</keyword>
<gene>
    <name evidence="6" type="ORF">NIASO_14370</name>
</gene>
<accession>W0EYX7</accession>
<sequence length="1095" mass="121468">MKLCIALVLITASQVAARTGYSQESISLKMEDASLSAVLKTIQKKSDYRFVYSNKVVDDIGTINIKVVNTPVLDLVSRILNGSALEFQQMDNKLIVIREKAGERKNIMVKGVVTNAKGEPVAGATVSSNKGKATITNDAGAYSIEVSEFDELTFSYVGYTTQVIKVNSQGTINVILQEANRALEEVVVTALGIKRQEKALGYATQKVGGSAVQAVKTVDLGTSLTGQVSGLVVKNTTEFNKTPGIQLRGETPLLVINGVPYGNMSLRDVPADDIETIDVLKGATASALYGSRGGAGAIMITTKSGKGKGFAIDVNSNNMFTLGYTAIPKVQTSYGHGLDGKIATDYVWGPKLDRGDSALQWNPVTKQSQMMPLVSSGRDNLKNFLQTGVISNNNISVTQSGDNGFFRAGLNYIYNKGEWPNARLQIINYTMSGQMKLGKKFDLSASMGYTWQQSPQNVGGGYDNQGYLYQMLMWTGPDYDIRQYRDYWVTPNLKQNWLYDAWYDNPWLIAYEKLLSNQNNKLNSSLTANYSFTPHLKLMFRTGYDYYSNETTQRNPANVNSDRGGFSTSGLFRDNLAWGFSTNNDLILTYDRNFGKFGLNALAGGSVYYYEDRMQGAATANGLSIPGWYSLANAAPSTAVGVNSINNSYSFYRKQTNGAYGKASFSYDNGVYLDITGRNDWASTQQASQRSYFYPSAGLSFILSRYLKLPDWVDLLKLRGSWTISKNVLDVYSTNRSFSSGTSFGLISNSYPSNLLGESLLPSTNRTWETGIASYLFKSRLHVDATYFAKLYYNRQVSASVSGASGFTSTLVNTNETYARRGMEITVDGDAIKTGKFKWHSTINWSYDHKYWVNLDSVYTTDDNWHKKNIRLDVYTTKEWARDPSGNYINVGGKPIKNPYNTQIGYGDPNYSFGFINDFTWKDFVLGINIDGRIGGLMYDYIWDKMFDTGSNPETDNQFRYNQVVNKDNTYTAPGVKIASGKASYDKYGNLISDTRTYAPNDVPIGYQTYARNFRDGHYGIMSESFVKLRQVSIGYNLPKNAIKSVRGLRSASVSVTGQNLLLITKFKFSDPDIDTEDLNAPSQRMVGFNIKLGF</sequence>
<comment type="subcellular location">
    <subcellularLocation>
        <location evidence="1">Cell outer membrane</location>
    </subcellularLocation>
</comment>
<dbReference type="Gene3D" id="2.40.170.20">
    <property type="entry name" value="TonB-dependent receptor, beta-barrel domain"/>
    <property type="match status" value="1"/>
</dbReference>
<dbReference type="eggNOG" id="COG4206">
    <property type="taxonomic scope" value="Bacteria"/>
</dbReference>
<dbReference type="SUPFAM" id="SSF49464">
    <property type="entry name" value="Carboxypeptidase regulatory domain-like"/>
    <property type="match status" value="1"/>
</dbReference>
<dbReference type="InterPro" id="IPR008969">
    <property type="entry name" value="CarboxyPept-like_regulatory"/>
</dbReference>
<dbReference type="STRING" id="929713.NIASO_14370"/>
<protein>
    <submittedName>
        <fullName evidence="6">Membrane protein</fullName>
    </submittedName>
</protein>
<dbReference type="GO" id="GO:0009279">
    <property type="term" value="C:cell outer membrane"/>
    <property type="evidence" value="ECO:0007669"/>
    <property type="project" value="UniProtKB-SubCell"/>
</dbReference>
<evidence type="ECO:0000313" key="7">
    <source>
        <dbReference type="Proteomes" id="UP000003586"/>
    </source>
</evidence>
<dbReference type="InterPro" id="IPR037066">
    <property type="entry name" value="Plug_dom_sf"/>
</dbReference>
<feature type="chain" id="PRO_5004787834" evidence="4">
    <location>
        <begin position="18"/>
        <end position="1095"/>
    </location>
</feature>
<dbReference type="InterPro" id="IPR012910">
    <property type="entry name" value="Plug_dom"/>
</dbReference>
<evidence type="ECO:0000259" key="5">
    <source>
        <dbReference type="Pfam" id="PF07715"/>
    </source>
</evidence>
<dbReference type="Gene3D" id="2.170.130.10">
    <property type="entry name" value="TonB-dependent receptor, plug domain"/>
    <property type="match status" value="1"/>
</dbReference>
<dbReference type="NCBIfam" id="TIGR04056">
    <property type="entry name" value="OMP_RagA_SusC"/>
    <property type="match status" value="1"/>
</dbReference>
<evidence type="ECO:0000256" key="2">
    <source>
        <dbReference type="ARBA" id="ARBA00023136"/>
    </source>
</evidence>
<dbReference type="Pfam" id="PF13715">
    <property type="entry name" value="CarbopepD_reg_2"/>
    <property type="match status" value="1"/>
</dbReference>
<organism evidence="6 7">
    <name type="scientific">Niabella soli DSM 19437</name>
    <dbReference type="NCBI Taxonomy" id="929713"/>
    <lineage>
        <taxon>Bacteria</taxon>
        <taxon>Pseudomonadati</taxon>
        <taxon>Bacteroidota</taxon>
        <taxon>Chitinophagia</taxon>
        <taxon>Chitinophagales</taxon>
        <taxon>Chitinophagaceae</taxon>
        <taxon>Niabella</taxon>
    </lineage>
</organism>
<dbReference type="InterPro" id="IPR023996">
    <property type="entry name" value="TonB-dep_OMP_SusC/RagA"/>
</dbReference>
<dbReference type="EMBL" id="CP007035">
    <property type="protein sequence ID" value="AHF16020.1"/>
    <property type="molecule type" value="Genomic_DNA"/>
</dbReference>
<evidence type="ECO:0000256" key="1">
    <source>
        <dbReference type="ARBA" id="ARBA00004442"/>
    </source>
</evidence>
<dbReference type="NCBIfam" id="TIGR04057">
    <property type="entry name" value="SusC_RagA_signa"/>
    <property type="match status" value="1"/>
</dbReference>
<name>W0EYX7_9BACT</name>
<dbReference type="InterPro" id="IPR023997">
    <property type="entry name" value="TonB-dep_OMP_SusC/RagA_CS"/>
</dbReference>
<evidence type="ECO:0000256" key="4">
    <source>
        <dbReference type="SAM" id="SignalP"/>
    </source>
</evidence>
<keyword evidence="4" id="KW-0732">Signal</keyword>
<keyword evidence="2" id="KW-0472">Membrane</keyword>
<feature type="signal peptide" evidence="4">
    <location>
        <begin position="1"/>
        <end position="17"/>
    </location>
</feature>
<proteinExistence type="predicted"/>
<evidence type="ECO:0000313" key="6">
    <source>
        <dbReference type="EMBL" id="AHF16020.1"/>
    </source>
</evidence>
<feature type="domain" description="TonB-dependent receptor plug" evidence="5">
    <location>
        <begin position="202"/>
        <end position="297"/>
    </location>
</feature>
<evidence type="ECO:0000256" key="3">
    <source>
        <dbReference type="ARBA" id="ARBA00023237"/>
    </source>
</evidence>
<dbReference type="Gene3D" id="2.60.40.1120">
    <property type="entry name" value="Carboxypeptidase-like, regulatory domain"/>
    <property type="match status" value="1"/>
</dbReference>
<dbReference type="HOGENOM" id="CLU_004317_2_1_10"/>
<keyword evidence="3" id="KW-0998">Cell outer membrane</keyword>
<dbReference type="InterPro" id="IPR036942">
    <property type="entry name" value="Beta-barrel_TonB_sf"/>
</dbReference>
<dbReference type="KEGG" id="nso:NIASO_14370"/>
<reference evidence="6 7" key="1">
    <citation type="submission" date="2013-12" db="EMBL/GenBank/DDBJ databases">
        <authorList>
            <consortium name="DOE Joint Genome Institute"/>
            <person name="Eisen J."/>
            <person name="Huntemann M."/>
            <person name="Han J."/>
            <person name="Chen A."/>
            <person name="Kyrpides N."/>
            <person name="Mavromatis K."/>
            <person name="Markowitz V."/>
            <person name="Palaniappan K."/>
            <person name="Ivanova N."/>
            <person name="Schaumberg A."/>
            <person name="Pati A."/>
            <person name="Liolios K."/>
            <person name="Nordberg H.P."/>
            <person name="Cantor M.N."/>
            <person name="Hua S.X."/>
            <person name="Woyke T."/>
        </authorList>
    </citation>
    <scope>NUCLEOTIDE SEQUENCE [LARGE SCALE GENOMIC DNA]</scope>
    <source>
        <strain evidence="7">DSM 19437</strain>
    </source>
</reference>
<dbReference type="SUPFAM" id="SSF56935">
    <property type="entry name" value="Porins"/>
    <property type="match status" value="1"/>
</dbReference>